<organism evidence="8">
    <name type="scientific">Gongylonema pulchrum</name>
    <dbReference type="NCBI Taxonomy" id="637853"/>
    <lineage>
        <taxon>Eukaryota</taxon>
        <taxon>Metazoa</taxon>
        <taxon>Ecdysozoa</taxon>
        <taxon>Nematoda</taxon>
        <taxon>Chromadorea</taxon>
        <taxon>Rhabditida</taxon>
        <taxon>Spirurina</taxon>
        <taxon>Spiruromorpha</taxon>
        <taxon>Spiruroidea</taxon>
        <taxon>Gongylonematidae</taxon>
        <taxon>Gongylonema</taxon>
    </lineage>
</organism>
<dbReference type="PANTHER" id="PTHR23200">
    <property type="entry name" value="METALLO-BETA-LACTAMASE DOMAIN-CONTAINING PROTEIN 1"/>
    <property type="match status" value="1"/>
</dbReference>
<protein>
    <recommendedName>
        <fullName evidence="3">Metallo-beta-lactamase domain-containing protein 1</fullName>
    </recommendedName>
    <alternativeName>
        <fullName evidence="4">Endoribonuclease MBLAC1</fullName>
    </alternativeName>
</protein>
<evidence type="ECO:0000256" key="6">
    <source>
        <dbReference type="ARBA" id="ARBA00045869"/>
    </source>
</evidence>
<comment type="subcellular location">
    <subcellularLocation>
        <location evidence="1">Cytoplasm</location>
        <location evidence="1">Cytosol</location>
    </subcellularLocation>
</comment>
<evidence type="ECO:0000259" key="7">
    <source>
        <dbReference type="Pfam" id="PF00753"/>
    </source>
</evidence>
<dbReference type="Pfam" id="PF00753">
    <property type="entry name" value="Lactamase_B"/>
    <property type="match status" value="1"/>
</dbReference>
<dbReference type="InterPro" id="IPR039344">
    <property type="entry name" value="MBLAC1"/>
</dbReference>
<dbReference type="InterPro" id="IPR036866">
    <property type="entry name" value="RibonucZ/Hydroxyglut_hydro"/>
</dbReference>
<reference evidence="8" key="1">
    <citation type="submission" date="2016-06" db="UniProtKB">
        <authorList>
            <consortium name="WormBaseParasite"/>
        </authorList>
    </citation>
    <scope>IDENTIFICATION</scope>
</reference>
<evidence type="ECO:0000256" key="3">
    <source>
        <dbReference type="ARBA" id="ARBA00014856"/>
    </source>
</evidence>
<evidence type="ECO:0000256" key="4">
    <source>
        <dbReference type="ARBA" id="ARBA00032988"/>
    </source>
</evidence>
<dbReference type="GO" id="GO:0005829">
    <property type="term" value="C:cytosol"/>
    <property type="evidence" value="ECO:0007669"/>
    <property type="project" value="UniProtKB-SubCell"/>
</dbReference>
<dbReference type="Gene3D" id="3.60.15.10">
    <property type="entry name" value="Ribonuclease Z/Hydroxyacylglutathione hydrolase-like"/>
    <property type="match status" value="1"/>
</dbReference>
<dbReference type="InterPro" id="IPR001279">
    <property type="entry name" value="Metallo-B-lactamas"/>
</dbReference>
<evidence type="ECO:0000256" key="5">
    <source>
        <dbReference type="ARBA" id="ARBA00044690"/>
    </source>
</evidence>
<comment type="function">
    <text evidence="6">Endoribonuclease that catalyzes the hydrolysis of histone-coding pre-mRNA 3'-end. Involved in histone pre-mRNA processing during the S-phase of the cell cycle, which is required for entering/progressing through S-phase. Cleaves histone pre-mRNA at a major and a minor cleavage site after the 5'-ACCCA-3' and the 5'-ACCCACA-3' sequence, respectively, and located downstream of the stem-loop. May require the presence of the HDE element located at the histone pre-RNA 3'-end to avoid non-specific cleavage.</text>
</comment>
<name>A0A183DBN9_9BILA</name>
<dbReference type="PANTHER" id="PTHR23200:SF48">
    <property type="entry name" value="METALLO-BETA-LACTAMASE DOMAIN-CONTAINING PROTEIN 1"/>
    <property type="match status" value="1"/>
</dbReference>
<feature type="domain" description="Metallo-beta-lactamase" evidence="7">
    <location>
        <begin position="1"/>
        <end position="67"/>
    </location>
</feature>
<comment type="catalytic activity">
    <reaction evidence="5">
        <text>a ribonucleotidyl-ribonucleotide-RNA + H2O = a 3'-end ribonucleotide-RNA + a 5'-end 5'-phospho-ribonucleoside-RNA + H(+)</text>
        <dbReference type="Rhea" id="RHEA:68096"/>
        <dbReference type="Rhea" id="RHEA-COMP:15179"/>
        <dbReference type="Rhea" id="RHEA-COMP:17355"/>
        <dbReference type="Rhea" id="RHEA-COMP:17428"/>
        <dbReference type="ChEBI" id="CHEBI:15377"/>
        <dbReference type="ChEBI" id="CHEBI:15378"/>
        <dbReference type="ChEBI" id="CHEBI:74896"/>
        <dbReference type="ChEBI" id="CHEBI:138282"/>
        <dbReference type="ChEBI" id="CHEBI:173118"/>
    </reaction>
    <physiologicalReaction direction="left-to-right" evidence="5">
        <dbReference type="Rhea" id="RHEA:68097"/>
    </physiologicalReaction>
</comment>
<dbReference type="WBParaSite" id="GPUH_0000613801-mRNA-1">
    <property type="protein sequence ID" value="GPUH_0000613801-mRNA-1"/>
    <property type="gene ID" value="GPUH_0000613801"/>
</dbReference>
<accession>A0A183DBN9</accession>
<sequence>LVIDGQYRILVDTGLATDINGRTWMLQRLNDLGFPPPSIDFVITTHGHPDHSGNTNDFPDARHYAGTFMHHRMHFDLTNIFEDDVQKLTENVYLLKTPGHTSEDIAVLVKNTTFFGTVVISGKLFMMGRGEGKE</sequence>
<proteinExistence type="predicted"/>
<evidence type="ECO:0000313" key="8">
    <source>
        <dbReference type="WBParaSite" id="GPUH_0000613801-mRNA-1"/>
    </source>
</evidence>
<evidence type="ECO:0000256" key="2">
    <source>
        <dbReference type="ARBA" id="ARBA00011738"/>
    </source>
</evidence>
<evidence type="ECO:0000256" key="1">
    <source>
        <dbReference type="ARBA" id="ARBA00004514"/>
    </source>
</evidence>
<dbReference type="AlphaFoldDB" id="A0A183DBN9"/>
<comment type="subunit">
    <text evidence="2">Homodimer.</text>
</comment>
<dbReference type="SUPFAM" id="SSF56281">
    <property type="entry name" value="Metallo-hydrolase/oxidoreductase"/>
    <property type="match status" value="1"/>
</dbReference>